<accession>B6IK08</accession>
<proteinExistence type="predicted"/>
<keyword evidence="2" id="KW-1185">Reference proteome</keyword>
<sequence>MINEIFFQNSPARETFAEMKEIRWKRKQGFSYLLDNAFTNLAELTLPHGPLDHLTTALIWIIW</sequence>
<dbReference type="KEGG" id="cbr:CBG_27431"/>
<reference evidence="1 2" key="1">
    <citation type="journal article" date="2003" name="PLoS Biol.">
        <title>The genome sequence of Caenorhabditis briggsae: a platform for comparative genomics.</title>
        <authorList>
            <person name="Stein L.D."/>
            <person name="Bao Z."/>
            <person name="Blasiar D."/>
            <person name="Blumenthal T."/>
            <person name="Brent M.R."/>
            <person name="Chen N."/>
            <person name="Chinwalla A."/>
            <person name="Clarke L."/>
            <person name="Clee C."/>
            <person name="Coghlan A."/>
            <person name="Coulson A."/>
            <person name="D'Eustachio P."/>
            <person name="Fitch D.H."/>
            <person name="Fulton L.A."/>
            <person name="Fulton R.E."/>
            <person name="Griffiths-Jones S."/>
            <person name="Harris T.W."/>
            <person name="Hillier L.W."/>
            <person name="Kamath R."/>
            <person name="Kuwabara P.E."/>
            <person name="Mardis E.R."/>
            <person name="Marra M.A."/>
            <person name="Miner T.L."/>
            <person name="Minx P."/>
            <person name="Mullikin J.C."/>
            <person name="Plumb R.W."/>
            <person name="Rogers J."/>
            <person name="Schein J.E."/>
            <person name="Sohrmann M."/>
            <person name="Spieth J."/>
            <person name="Stajich J.E."/>
            <person name="Wei C."/>
            <person name="Willey D."/>
            <person name="Wilson R.K."/>
            <person name="Durbin R."/>
            <person name="Waterston R.H."/>
        </authorList>
    </citation>
    <scope>NUCLEOTIDE SEQUENCE [LARGE SCALE GENOMIC DNA]</scope>
    <source>
        <strain evidence="1 2">AF16</strain>
    </source>
</reference>
<evidence type="ECO:0000313" key="2">
    <source>
        <dbReference type="Proteomes" id="UP000008549"/>
    </source>
</evidence>
<dbReference type="CTD" id="68918884"/>
<gene>
    <name evidence="1" type="ORF">CBG27431</name>
    <name evidence="1" type="ORF">CBG_27431</name>
</gene>
<dbReference type="Proteomes" id="UP000008549">
    <property type="component" value="Unassembled WGS sequence"/>
</dbReference>
<dbReference type="AlphaFoldDB" id="B6IK08"/>
<dbReference type="RefSeq" id="XP_045099798.1">
    <property type="nucleotide sequence ID" value="XM_045238830.1"/>
</dbReference>
<dbReference type="EMBL" id="HE600961">
    <property type="protein sequence ID" value="CAS00238.1"/>
    <property type="molecule type" value="Genomic_DNA"/>
</dbReference>
<evidence type="ECO:0000313" key="1">
    <source>
        <dbReference type="EMBL" id="CAS00238.1"/>
    </source>
</evidence>
<protein>
    <submittedName>
        <fullName evidence="1">Protein CBG27431</fullName>
    </submittedName>
</protein>
<reference evidence="1 2" key="2">
    <citation type="journal article" date="2011" name="PLoS Genet.">
        <title>Caenorhabditis briggsae recombinant inbred line genotypes reveal inter-strain incompatibility and the evolution of recombination.</title>
        <authorList>
            <person name="Ross J.A."/>
            <person name="Koboldt D.C."/>
            <person name="Staisch J.E."/>
            <person name="Chamberlin H.M."/>
            <person name="Gupta B.P."/>
            <person name="Miller R.D."/>
            <person name="Baird S.E."/>
            <person name="Haag E.S."/>
        </authorList>
    </citation>
    <scope>NUCLEOTIDE SEQUENCE [LARGE SCALE GENOMIC DNA]</scope>
    <source>
        <strain evidence="1 2">AF16</strain>
    </source>
</reference>
<dbReference type="HOGENOM" id="CLU_2887855_0_0_1"/>
<name>B6IK08_CAEBR</name>
<organism evidence="1 2">
    <name type="scientific">Caenorhabditis briggsae</name>
    <dbReference type="NCBI Taxonomy" id="6238"/>
    <lineage>
        <taxon>Eukaryota</taxon>
        <taxon>Metazoa</taxon>
        <taxon>Ecdysozoa</taxon>
        <taxon>Nematoda</taxon>
        <taxon>Chromadorea</taxon>
        <taxon>Rhabditida</taxon>
        <taxon>Rhabditina</taxon>
        <taxon>Rhabditomorpha</taxon>
        <taxon>Rhabditoidea</taxon>
        <taxon>Rhabditidae</taxon>
        <taxon>Peloderinae</taxon>
        <taxon>Caenorhabditis</taxon>
    </lineage>
</organism>
<dbReference type="InParanoid" id="B6IK08"/>
<dbReference type="GeneID" id="68918884"/>